<evidence type="ECO:0000256" key="1">
    <source>
        <dbReference type="SAM" id="Phobius"/>
    </source>
</evidence>
<reference evidence="2 3" key="1">
    <citation type="submission" date="2020-08" db="EMBL/GenBank/DDBJ databases">
        <authorList>
            <person name="Newling K."/>
            <person name="Davey J."/>
            <person name="Forrester S."/>
        </authorList>
    </citation>
    <scope>NUCLEOTIDE SEQUENCE [LARGE SCALE GENOMIC DNA]</scope>
    <source>
        <strain evidence="3">Crithidia deanei Carvalho (ATCC PRA-265)</strain>
    </source>
</reference>
<keyword evidence="1" id="KW-0812">Transmembrane</keyword>
<dbReference type="EMBL" id="LR877162">
    <property type="protein sequence ID" value="CAD2220712.1"/>
    <property type="molecule type" value="Genomic_DNA"/>
</dbReference>
<feature type="transmembrane region" description="Helical" evidence="1">
    <location>
        <begin position="83"/>
        <end position="101"/>
    </location>
</feature>
<keyword evidence="3" id="KW-1185">Reference proteome</keyword>
<proteinExistence type="predicted"/>
<sequence>MLRRFSPRLCAAHHQNDHYTNNFFQKLRTRLMDRIPQTGHETTARYKWATHVYWYLLDPLLRCHHYYYRRKVVVDRFLERNSVFANTIFGILLGLTVYFLLAELVLPTAADDEHNKNKIMHPHNMEIYSPQDNAQIVVDCIGTSTTKELPAFQLMRLKRIIMGRVLEVADLSEVRRQREETEKLKALLAK</sequence>
<keyword evidence="1" id="KW-0472">Membrane</keyword>
<evidence type="ECO:0000313" key="3">
    <source>
        <dbReference type="Proteomes" id="UP000515908"/>
    </source>
</evidence>
<organism evidence="2 3">
    <name type="scientific">Angomonas deanei</name>
    <dbReference type="NCBI Taxonomy" id="59799"/>
    <lineage>
        <taxon>Eukaryota</taxon>
        <taxon>Discoba</taxon>
        <taxon>Euglenozoa</taxon>
        <taxon>Kinetoplastea</taxon>
        <taxon>Metakinetoplastina</taxon>
        <taxon>Trypanosomatida</taxon>
        <taxon>Trypanosomatidae</taxon>
        <taxon>Strigomonadinae</taxon>
        <taxon>Angomonas</taxon>
    </lineage>
</organism>
<name>A0A7G2CRA7_9TRYP</name>
<dbReference type="AlphaFoldDB" id="A0A7G2CRA7"/>
<gene>
    <name evidence="2" type="ORF">ADEAN_000823400</name>
</gene>
<dbReference type="VEuPathDB" id="TriTrypDB:ADEAN_000823400"/>
<keyword evidence="1" id="KW-1133">Transmembrane helix</keyword>
<evidence type="ECO:0000313" key="2">
    <source>
        <dbReference type="EMBL" id="CAD2220712.1"/>
    </source>
</evidence>
<protein>
    <submittedName>
        <fullName evidence="2">Uncharacterized protein</fullName>
    </submittedName>
</protein>
<dbReference type="Proteomes" id="UP000515908">
    <property type="component" value="Chromosome 18"/>
</dbReference>
<accession>A0A7G2CRA7</accession>